<keyword evidence="7" id="KW-1185">Reference proteome</keyword>
<evidence type="ECO:0000256" key="1">
    <source>
        <dbReference type="ARBA" id="ARBA00010948"/>
    </source>
</evidence>
<evidence type="ECO:0000313" key="7">
    <source>
        <dbReference type="Proteomes" id="UP001487740"/>
    </source>
</evidence>
<feature type="compositionally biased region" description="Low complexity" evidence="3">
    <location>
        <begin position="1463"/>
        <end position="1475"/>
    </location>
</feature>
<accession>A0AAW0TSA3</accession>
<evidence type="ECO:0000259" key="4">
    <source>
        <dbReference type="Pfam" id="PF26103"/>
    </source>
</evidence>
<comment type="similarity">
    <text evidence="1">Belongs to the EPG5 family.</text>
</comment>
<protein>
    <recommendedName>
        <fullName evidence="8">Ectopic P granules protein 5 homolog</fullName>
    </recommendedName>
</protein>
<feature type="compositionally biased region" description="Basic and acidic residues" evidence="3">
    <location>
        <begin position="38"/>
        <end position="60"/>
    </location>
</feature>
<dbReference type="GO" id="GO:0097352">
    <property type="term" value="P:autophagosome maturation"/>
    <property type="evidence" value="ECO:0007669"/>
    <property type="project" value="TreeGrafter"/>
</dbReference>
<dbReference type="InterPro" id="IPR051436">
    <property type="entry name" value="Autophagy-related_EPG5"/>
</dbReference>
<dbReference type="Proteomes" id="UP001487740">
    <property type="component" value="Unassembled WGS sequence"/>
</dbReference>
<proteinExistence type="inferred from homology"/>
<feature type="domain" description="Epg5-like TPR" evidence="5">
    <location>
        <begin position="1251"/>
        <end position="1442"/>
    </location>
</feature>
<feature type="region of interest" description="Disordered" evidence="3">
    <location>
        <begin position="1461"/>
        <end position="1491"/>
    </location>
</feature>
<dbReference type="PANTHER" id="PTHR31139:SF4">
    <property type="entry name" value="ECTOPIC P GRANULES PROTEIN 5 HOMOLOG"/>
    <property type="match status" value="1"/>
</dbReference>
<reference evidence="6 7" key="1">
    <citation type="submission" date="2023-03" db="EMBL/GenBank/DDBJ databases">
        <title>High-quality genome of Scylla paramamosain provides insights in environmental adaptation.</title>
        <authorList>
            <person name="Zhang L."/>
        </authorList>
    </citation>
    <scope>NUCLEOTIDE SEQUENCE [LARGE SCALE GENOMIC DNA]</scope>
    <source>
        <strain evidence="6">LZ_2023a</strain>
        <tissue evidence="6">Muscle</tissue>
    </source>
</reference>
<evidence type="ECO:0008006" key="8">
    <source>
        <dbReference type="Google" id="ProtNLM"/>
    </source>
</evidence>
<dbReference type="InterPro" id="IPR058750">
    <property type="entry name" value="TPR_Epg5"/>
</dbReference>
<dbReference type="Pfam" id="PF26103">
    <property type="entry name" value="TPR_Epg5"/>
    <property type="match status" value="1"/>
</dbReference>
<name>A0AAW0TSA3_SCYPA</name>
<evidence type="ECO:0000259" key="5">
    <source>
        <dbReference type="Pfam" id="PF26573"/>
    </source>
</evidence>
<dbReference type="PANTHER" id="PTHR31139">
    <property type="entry name" value="ECTOPIC P GRANULES PROTEIN 5 HOMOLOG"/>
    <property type="match status" value="1"/>
</dbReference>
<dbReference type="EMBL" id="JARAKH010000027">
    <property type="protein sequence ID" value="KAK8389550.1"/>
    <property type="molecule type" value="Genomic_DNA"/>
</dbReference>
<dbReference type="Pfam" id="PF26573">
    <property type="entry name" value="TPR_Epg5_2"/>
    <property type="match status" value="1"/>
</dbReference>
<evidence type="ECO:0000256" key="3">
    <source>
        <dbReference type="SAM" id="MobiDB-lite"/>
    </source>
</evidence>
<feature type="domain" description="Epg5-like central TPR repeats" evidence="4">
    <location>
        <begin position="1730"/>
        <end position="2108"/>
    </location>
</feature>
<evidence type="ECO:0000256" key="2">
    <source>
        <dbReference type="ARBA" id="ARBA00023006"/>
    </source>
</evidence>
<evidence type="ECO:0000313" key="6">
    <source>
        <dbReference type="EMBL" id="KAK8389550.1"/>
    </source>
</evidence>
<feature type="region of interest" description="Disordered" evidence="3">
    <location>
        <begin position="1"/>
        <end position="113"/>
    </location>
</feature>
<comment type="caution">
    <text evidence="6">The sequence shown here is derived from an EMBL/GenBank/DDBJ whole genome shotgun (WGS) entry which is preliminary data.</text>
</comment>
<feature type="compositionally biased region" description="Basic and acidic residues" evidence="3">
    <location>
        <begin position="19"/>
        <end position="29"/>
    </location>
</feature>
<dbReference type="InterPro" id="IPR059030">
    <property type="entry name" value="TPR_Epg5_mid"/>
</dbReference>
<feature type="compositionally biased region" description="Basic residues" evidence="3">
    <location>
        <begin position="7"/>
        <end position="16"/>
    </location>
</feature>
<gene>
    <name evidence="6" type="ORF">O3P69_008926</name>
</gene>
<sequence length="2644" mass="295535">MAEAVRRPRNRSKKVVQQKCDKVRVREESWENDSLGELLHEYGDTPLPEVERQEEKDQHPDNTSIDISESREGVGESETTSACPSKTLEAEDVSKSSSSQKEQKESTVPSAPAFGELQHQLTPIDPYYQAQKQLKELVIIDSQLSVPQSKHMNGGDVVQHKVTNHSVHSGSVVVETQSDILPSVPRLEDIEGHLENGTVLEDGIIDEAVEHTEEEPAAKTKITLAEECSIEPMTEIQLSALYQNHELEANEAYIAHFIERERSTPHLEFYELVLGYLRARTNLIGIQKELSTIQEDYERQKKNIWLFEKRTVTEEGECEDGALLTIKHEYEVACFKEEISEHVSKLLKQTRELLGNSYALHSYEAEMCKLQVENYMQKVLSDCKEFVDLPKNARVCASSLKEHQPHLRSHVEKLQSCISVLFAFQRRGVKDHQFVRDSRQWLTDLVAVLLRVATRQDHLFLLNHVLRCPAGVGTWAPPYIQIGGEWQQDIAGGILGCWPLDHSLTVLSTIVQPVSAREDFLHHIRHTALPGGASEAVGGQNGMDNVWVVVDSSGEEEEDPSQLWAAFTENDVIQILNQVPFKKIFQHMLLVQGEERTGALNYEVTRTSHRGLLKLFAFSRCLIELFHKGLKTFSQVRYRGASKRLCRLLRHTVEYVTDHWQGCLVAHQHSHALDAPQWTSLQVEYDQLFEAAVDSIFSSPRSGAWQFLAVIPYGSVSLTRLWKIVYKLHVGMKKESVEAASNKNTESLTASQWAELVAHSDTRGQFHDCLLNLEENEGFYLLSALANMTVTREPTENVFIQVVVSNIFEVAFINEGTRESLCRTGRDLLASVASTHPVIMSHLLTTTQEKIMHLGSMALYLFRALPIEVWRPTEEDVTCVSHWLLFMPAASVENQLARVILSKLNWGENEAKTKLILPQELHQKVALTVLEAHIKICRDLYSGNLLTEGVKHVTAAMYTPAPEKVFFLWSWEMLTRLRLHRLDQPESQVRAALACPASLLVDMPDPTSITITQASLMNVVKRGIMDKKPLALYAALLMTTWGHSLPEICEHGVECMHELVMQGRCEAVIHALGQITPLFFSQPEDLTTNTRFMLAIQKCLAADQSYITLAKSFVSAAPPGKILTLFAAMIVHHIKDHKRYSFVSGAPAVRFWLQLLIGVPEWVHNSSVLYLLDIICQHAFVQPICWQEVLRAFSEVMKSPEYQHTGGGGVFALLSWLTAGTTAPNSLLVRPSAPEFPWFTIAVLILETQQEIGSGLWKNLLVELFNHPDIGLEQAVKKVQSDLGLGPVSSNLLSIYRWGQQVVDLPADHPALPLTLQMYFLLHLARVPPQPGKYECCSVVSQFYKGYINSSFLGKIKKKVLTCTELLESRVHEQQDQEDEDSPPNPQLGAMARLVRGMQAWLDEERLYEPGVYLPALPPHLLPHHLVQIFQGNWEPWPEAVDRSAIEDNSQNLLKVWYQHRNGSGSTSASPSASPQHTAMQESPKKQEQRDHRAAILKRLGTYEPPQPPPAVAPRSPLHTPLLHDKTLKDPDALLCHVLHYTDLVVEHSSAVNIWCKELCALDCVYREVLPRLWFNTNTKMVQTAKCKPPKVGRQQPECCGEASIVLEFSEARLNERENARIEQNREQSEGVVQRCLKPPPLQLCQAAVSLEAIITTLVNRFRKAKHGESKQTIFQLLTSGRQVFYHIVQLTSEDTSAYPPAKQLITSCAEVLGQEFVSGHGDCQEKWEGLLAPHFTPSVTNTATFLSLYASLGCHASVSPDHTFMLLSKFDLENWVSTTQLSTSDCSKLVGSVGAALCSLLPQPQPSLLMVLELYRVHLKSLLNHKFPQHYMEVLSILLQVSASTQEDCGGVSTGLWYDLINSLAMGVACFTPDMERQAVVQAIRGYAQHQARLSQAMVDDTLKMLSNYFVKQRLEFGLYGLYPKYRLHIRPISVFLCLLSHTYIVTTLHARPGTLQDDVVQKVWRTVEGVWAGWVAPLGGADRQTCPDWLRHLTHDIQLLLPWAPSDASAADSMVAMFVASIDYIHELLPGQSSMLSLLLEYYSSTFAVREVKSHVLVVIHTHLAALPWHHLHPSLQDTLTLCKVVEQYLPECHSFMGQVLVQVNWGKVLEVALAPPTTTTMVTKASQGECHGSMGSYSSNQIAAKLHTCLLNLLVRISMEPSVRQSPLLQTLLLESERFAWWLIDGDSFQRVVNWWVMSCDPRIILSLPDRNPVDISIIQLLHRAAGYTSDTTSFHPDTATKRALLVRAAVRLVTTAAARHKALLTARPQVFAATIRAALTHMENTLVATVPKEHQWSEGCILGTELLAVVSGGASSATLQELSSTAVVEWLGSEVHPSPGLLLPLVASASRSVLHLNHRNPILQAGLLALFSQEWCGWEGEVTWPRVLSLLSFPLTNPAAMLSLAGQEGHLLVIYAHTRWRQQQQQSLTSDTFFLLTSLCDMLPTLVLSAEMEVGLILIISEVLKLITKLLHDKSTIESVWQHCQGLIAHLAVWAEDHCTTGILAAIGLGRQSPMSLKFRLICRAVATFLKLQMPQEGVFRTHPLQAHSDVDGLQSSGGAETCTLNQLRALTTNSAYATLIHPIGQAVQFLEDPGHCLADVHVLLGNLVAELHRDPVLQHLCEAAASSPNLCEASAPPPP</sequence>
<keyword evidence="2" id="KW-0072">Autophagy</keyword>
<organism evidence="6 7">
    <name type="scientific">Scylla paramamosain</name>
    <name type="common">Mud crab</name>
    <dbReference type="NCBI Taxonomy" id="85552"/>
    <lineage>
        <taxon>Eukaryota</taxon>
        <taxon>Metazoa</taxon>
        <taxon>Ecdysozoa</taxon>
        <taxon>Arthropoda</taxon>
        <taxon>Crustacea</taxon>
        <taxon>Multicrustacea</taxon>
        <taxon>Malacostraca</taxon>
        <taxon>Eumalacostraca</taxon>
        <taxon>Eucarida</taxon>
        <taxon>Decapoda</taxon>
        <taxon>Pleocyemata</taxon>
        <taxon>Brachyura</taxon>
        <taxon>Eubrachyura</taxon>
        <taxon>Portunoidea</taxon>
        <taxon>Portunidae</taxon>
        <taxon>Portuninae</taxon>
        <taxon>Scylla</taxon>
    </lineage>
</organism>
<dbReference type="GO" id="GO:0005737">
    <property type="term" value="C:cytoplasm"/>
    <property type="evidence" value="ECO:0007669"/>
    <property type="project" value="TreeGrafter"/>
</dbReference>